<dbReference type="GO" id="GO:0005739">
    <property type="term" value="C:mitochondrion"/>
    <property type="evidence" value="ECO:0007669"/>
    <property type="project" value="TreeGrafter"/>
</dbReference>
<evidence type="ECO:0000256" key="1">
    <source>
        <dbReference type="SAM" id="MobiDB-lite"/>
    </source>
</evidence>
<dbReference type="InterPro" id="IPR029064">
    <property type="entry name" value="Ribosomal_eL30-like_sf"/>
</dbReference>
<organism evidence="3">
    <name type="scientific">Phallusia mammillata</name>
    <dbReference type="NCBI Taxonomy" id="59560"/>
    <lineage>
        <taxon>Eukaryota</taxon>
        <taxon>Metazoa</taxon>
        <taxon>Chordata</taxon>
        <taxon>Tunicata</taxon>
        <taxon>Ascidiacea</taxon>
        <taxon>Phlebobranchia</taxon>
        <taxon>Ascidiidae</taxon>
        <taxon>Phallusia</taxon>
    </lineage>
</organism>
<feature type="region of interest" description="Disordered" evidence="1">
    <location>
        <begin position="515"/>
        <end position="535"/>
    </location>
</feature>
<dbReference type="GO" id="GO:0043021">
    <property type="term" value="F:ribonucleoprotein complex binding"/>
    <property type="evidence" value="ECO:0007669"/>
    <property type="project" value="TreeGrafter"/>
</dbReference>
<proteinExistence type="evidence at transcript level"/>
<dbReference type="PANTHER" id="PTHR13284">
    <property type="entry name" value="GH01354P"/>
    <property type="match status" value="1"/>
</dbReference>
<feature type="region of interest" description="Disordered" evidence="1">
    <location>
        <begin position="256"/>
        <end position="312"/>
    </location>
</feature>
<dbReference type="GO" id="GO:1990904">
    <property type="term" value="C:ribonucleoprotein complex"/>
    <property type="evidence" value="ECO:0007669"/>
    <property type="project" value="TreeGrafter"/>
</dbReference>
<feature type="region of interest" description="Disordered" evidence="1">
    <location>
        <begin position="567"/>
        <end position="604"/>
    </location>
</feature>
<dbReference type="GO" id="GO:0035368">
    <property type="term" value="F:selenocysteine insertion sequence binding"/>
    <property type="evidence" value="ECO:0007669"/>
    <property type="project" value="InterPro"/>
</dbReference>
<feature type="compositionally biased region" description="Acidic residues" evidence="1">
    <location>
        <begin position="723"/>
        <end position="741"/>
    </location>
</feature>
<dbReference type="Pfam" id="PF01248">
    <property type="entry name" value="Ribosomal_L7Ae"/>
    <property type="match status" value="1"/>
</dbReference>
<dbReference type="FunFam" id="3.30.1330.30:FF:000004">
    <property type="entry name" value="selenocysteine insertion sequence-binding protein 2"/>
    <property type="match status" value="1"/>
</dbReference>
<evidence type="ECO:0000313" key="3">
    <source>
        <dbReference type="EMBL" id="CAB3265946.1"/>
    </source>
</evidence>
<feature type="region of interest" description="Disordered" evidence="1">
    <location>
        <begin position="1"/>
        <end position="61"/>
    </location>
</feature>
<dbReference type="InterPro" id="IPR040051">
    <property type="entry name" value="SECISBP2"/>
</dbReference>
<dbReference type="InterPro" id="IPR004038">
    <property type="entry name" value="Ribosomal_eL8/eL30/eS12/Gad45"/>
</dbReference>
<feature type="compositionally biased region" description="Polar residues" evidence="1">
    <location>
        <begin position="591"/>
        <end position="601"/>
    </location>
</feature>
<dbReference type="PANTHER" id="PTHR13284:SF4">
    <property type="entry name" value="C2H2-TYPE DOMAIN-CONTAINING PROTEIN"/>
    <property type="match status" value="1"/>
</dbReference>
<feature type="compositionally biased region" description="Low complexity" evidence="1">
    <location>
        <begin position="515"/>
        <end position="524"/>
    </location>
</feature>
<gene>
    <name evidence="3" type="primary">Secisbp2-002</name>
</gene>
<feature type="compositionally biased region" description="Basic residues" evidence="1">
    <location>
        <begin position="19"/>
        <end position="32"/>
    </location>
</feature>
<feature type="region of interest" description="Disordered" evidence="1">
    <location>
        <begin position="159"/>
        <end position="185"/>
    </location>
</feature>
<dbReference type="Gene3D" id="3.30.1330.30">
    <property type="match status" value="1"/>
</dbReference>
<protein>
    <submittedName>
        <fullName evidence="3">Selenocysteine insertion sequence-binding protein 2-like</fullName>
    </submittedName>
</protein>
<feature type="compositionally biased region" description="Basic and acidic residues" evidence="1">
    <location>
        <begin position="285"/>
        <end position="297"/>
    </location>
</feature>
<reference evidence="3" key="1">
    <citation type="submission" date="2020-04" db="EMBL/GenBank/DDBJ databases">
        <authorList>
            <person name="Neveu A P."/>
        </authorList>
    </citation>
    <scope>NUCLEOTIDE SEQUENCE</scope>
    <source>
        <tissue evidence="3">Whole embryo</tissue>
    </source>
</reference>
<dbReference type="AlphaFoldDB" id="A0A6F9DSJ9"/>
<feature type="domain" description="Ribosomal protein eL8/eL30/eS12/Gadd45" evidence="2">
    <location>
        <begin position="385"/>
        <end position="479"/>
    </location>
</feature>
<dbReference type="SUPFAM" id="SSF55315">
    <property type="entry name" value="L30e-like"/>
    <property type="match status" value="1"/>
</dbReference>
<feature type="compositionally biased region" description="Polar residues" evidence="1">
    <location>
        <begin position="34"/>
        <end position="53"/>
    </location>
</feature>
<dbReference type="EMBL" id="LR790084">
    <property type="protein sequence ID" value="CAB3265946.1"/>
    <property type="molecule type" value="mRNA"/>
</dbReference>
<sequence>MVPTNQFYPGNNPQFSQRGRNRRPNYSPKHRWQAPQQFPTNSVPTSQFSGSDNSYDKRKQDRRKVTMQELFHDHRAFANGVSIPTQDTNSGILLSDTQEFPGLGSPSMINQSMLVGSQLSYSDAVLGKTIIHQSPQTVQLTARNSASPDDGSVQEKLQAQKNRKRQKKAERASKAADEEYAEISEEQENIKKALKKTAANRNRNKPSKFDLGEILSQQLKSKTMSGKIEMSGANMKDGSSLLNLKLRSTLAMPVNPLDSTAPMVKRGKERENPKPKKPSALKKVILKEREEKKEHRLSQLTTRDLPDTDVPPYPPAILDTLKSAQSHEEEIDHSVIENIGSSVPQIHSRRYREYCSQVLDKRIDETCTIILQKLVQFQDRLYQKDPMKAKMRRRLVMGIREVTKHLKLKKLKCVIVSPNLEKIQSKGGLDDALQQILDMCESQNVTYVFALGRKAMGRAVSKLVPVSIVGIFDYSGAEDQYKEMCSLVIEAQQKYKEMVSIYQQEVIDATNTTPTTTAVTTGGTSKRFPHMGHSRNPSAASCVSFASFISEPISEMNEGSNWRAMMDAQEEQTTLSPPPEVESDEEPTSSKMSTGGVANTNQHEDLCRKDSGSTVVECKDAQHPEETDELPEDLEIVHDLSSSLSSIHEEASTSASKNLDKSFSNSSTVVVLPRAEVPPIGAQSDDLCAEKPIDEASEVQNRIQMWLENASRSVQDMNLDLTPPEEENGPEEISSPEEDLIKDEPQEKGDEIEEQ</sequence>
<feature type="compositionally biased region" description="Polar residues" evidence="1">
    <location>
        <begin position="1"/>
        <end position="18"/>
    </location>
</feature>
<dbReference type="GO" id="GO:0003730">
    <property type="term" value="F:mRNA 3'-UTR binding"/>
    <property type="evidence" value="ECO:0007669"/>
    <property type="project" value="TreeGrafter"/>
</dbReference>
<name>A0A6F9DSJ9_9ASCI</name>
<feature type="region of interest" description="Disordered" evidence="1">
    <location>
        <begin position="712"/>
        <end position="755"/>
    </location>
</feature>
<evidence type="ECO:0000259" key="2">
    <source>
        <dbReference type="Pfam" id="PF01248"/>
    </source>
</evidence>
<accession>A0A6F9DSJ9</accession>
<dbReference type="GO" id="GO:0001514">
    <property type="term" value="P:selenocysteine incorporation"/>
    <property type="evidence" value="ECO:0007669"/>
    <property type="project" value="UniProtKB-ARBA"/>
</dbReference>